<feature type="chain" id="PRO_5012278528" evidence="1">
    <location>
        <begin position="20"/>
        <end position="114"/>
    </location>
</feature>
<dbReference type="EMBL" id="FUWX01000010">
    <property type="protein sequence ID" value="SJZ77061.1"/>
    <property type="molecule type" value="Genomic_DNA"/>
</dbReference>
<reference evidence="2 3" key="1">
    <citation type="submission" date="2017-02" db="EMBL/GenBank/DDBJ databases">
        <authorList>
            <person name="Peterson S.W."/>
        </authorList>
    </citation>
    <scope>NUCLEOTIDE SEQUENCE [LARGE SCALE GENOMIC DNA]</scope>
    <source>
        <strain evidence="2 3">ATCC 700028</strain>
    </source>
</reference>
<dbReference type="STRING" id="180163.SAMN02745174_01501"/>
<evidence type="ECO:0000313" key="3">
    <source>
        <dbReference type="Proteomes" id="UP000191153"/>
    </source>
</evidence>
<sequence>MKKYLILAVMVLGSISAFADGPNDVMENRVENTLKVQVKTFKDVDYDVDIANNMANVDIEIPSSQVKEGYDFNPLAKEVAQIVKTETGISDTTVSVEIDHPISDDQLVFTRTFK</sequence>
<name>A0A1T4NCN9_9FUSO</name>
<dbReference type="RefSeq" id="WP_078693989.1">
    <property type="nucleotide sequence ID" value="NZ_FUWX01000010.1"/>
</dbReference>
<gene>
    <name evidence="2" type="ORF">SAMN02745174_01501</name>
</gene>
<protein>
    <submittedName>
        <fullName evidence="2">Uncharacterized protein</fullName>
    </submittedName>
</protein>
<evidence type="ECO:0000256" key="1">
    <source>
        <dbReference type="SAM" id="SignalP"/>
    </source>
</evidence>
<evidence type="ECO:0000313" key="2">
    <source>
        <dbReference type="EMBL" id="SJZ77061.1"/>
    </source>
</evidence>
<accession>A0A1T4NCN9</accession>
<dbReference type="AlphaFoldDB" id="A0A1T4NCN9"/>
<keyword evidence="1" id="KW-0732">Signal</keyword>
<dbReference type="Proteomes" id="UP000191153">
    <property type="component" value="Unassembled WGS sequence"/>
</dbReference>
<feature type="signal peptide" evidence="1">
    <location>
        <begin position="1"/>
        <end position="19"/>
    </location>
</feature>
<proteinExistence type="predicted"/>
<organism evidence="2 3">
    <name type="scientific">Cetobacterium ceti</name>
    <dbReference type="NCBI Taxonomy" id="180163"/>
    <lineage>
        <taxon>Bacteria</taxon>
        <taxon>Fusobacteriati</taxon>
        <taxon>Fusobacteriota</taxon>
        <taxon>Fusobacteriia</taxon>
        <taxon>Fusobacteriales</taxon>
        <taxon>Fusobacteriaceae</taxon>
        <taxon>Cetobacterium</taxon>
    </lineage>
</organism>
<keyword evidence="3" id="KW-1185">Reference proteome</keyword>